<dbReference type="GO" id="GO:0016020">
    <property type="term" value="C:membrane"/>
    <property type="evidence" value="ECO:0007669"/>
    <property type="project" value="TreeGrafter"/>
</dbReference>
<dbReference type="InterPro" id="IPR011074">
    <property type="entry name" value="CRAL/TRIO_N_dom"/>
</dbReference>
<dbReference type="Pfam" id="PF00650">
    <property type="entry name" value="CRAL_TRIO"/>
    <property type="match status" value="1"/>
</dbReference>
<protein>
    <recommendedName>
        <fullName evidence="1">CRAL-TRIO domain-containing protein</fullName>
    </recommendedName>
</protein>
<dbReference type="PRINTS" id="PR00180">
    <property type="entry name" value="CRETINALDHBP"/>
</dbReference>
<dbReference type="Gene3D" id="3.40.525.10">
    <property type="entry name" value="CRAL-TRIO lipid binding domain"/>
    <property type="match status" value="1"/>
</dbReference>
<name>A0A9J6BIU7_POLVA</name>
<dbReference type="SMART" id="SM01100">
    <property type="entry name" value="CRAL_TRIO_N"/>
    <property type="match status" value="1"/>
</dbReference>
<organism evidence="2 3">
    <name type="scientific">Polypedilum vanderplanki</name>
    <name type="common">Sleeping chironomid midge</name>
    <dbReference type="NCBI Taxonomy" id="319348"/>
    <lineage>
        <taxon>Eukaryota</taxon>
        <taxon>Metazoa</taxon>
        <taxon>Ecdysozoa</taxon>
        <taxon>Arthropoda</taxon>
        <taxon>Hexapoda</taxon>
        <taxon>Insecta</taxon>
        <taxon>Pterygota</taxon>
        <taxon>Neoptera</taxon>
        <taxon>Endopterygota</taxon>
        <taxon>Diptera</taxon>
        <taxon>Nematocera</taxon>
        <taxon>Chironomoidea</taxon>
        <taxon>Chironomidae</taxon>
        <taxon>Chironominae</taxon>
        <taxon>Polypedilum</taxon>
        <taxon>Polypedilum</taxon>
    </lineage>
</organism>
<dbReference type="InterPro" id="IPR036865">
    <property type="entry name" value="CRAL-TRIO_dom_sf"/>
</dbReference>
<dbReference type="InterPro" id="IPR001251">
    <property type="entry name" value="CRAL-TRIO_dom"/>
</dbReference>
<keyword evidence="3" id="KW-1185">Reference proteome</keyword>
<dbReference type="PROSITE" id="PS50191">
    <property type="entry name" value="CRAL_TRIO"/>
    <property type="match status" value="1"/>
</dbReference>
<dbReference type="SUPFAM" id="SSF52087">
    <property type="entry name" value="CRAL/TRIO domain"/>
    <property type="match status" value="1"/>
</dbReference>
<comment type="caution">
    <text evidence="2">The sequence shown here is derived from an EMBL/GenBank/DDBJ whole genome shotgun (WGS) entry which is preliminary data.</text>
</comment>
<dbReference type="AlphaFoldDB" id="A0A9J6BIU7"/>
<dbReference type="InterPro" id="IPR036273">
    <property type="entry name" value="CRAL/TRIO_N_dom_sf"/>
</dbReference>
<evidence type="ECO:0000313" key="2">
    <source>
        <dbReference type="EMBL" id="KAG5669817.1"/>
    </source>
</evidence>
<dbReference type="Proteomes" id="UP001107558">
    <property type="component" value="Chromosome 3"/>
</dbReference>
<sequence>MSIESQKNLLKLIEKSKKHLQEDETRKSESLRLFREWLNRHPYIKRCRNDDNFLLQFLRTRKYSISDAFNTFEKHFLLREKRPEWFDASPRKIERIKDLARVGFHYVLSDLERNGEATYVVNTERFNLEKYGPDDAFGSAYLTAGIGFESEITQHLGVFYVLDYSATDKNYFAMGTPKVLYDWATSLDAMPGKYKKIFVIGLSPIYYTILNIVKMALTDKMRNRLYFLKDPKDLSKHISPMILPKKFGGIKTESEMIENYLQRVDKFADKLRESNDYEIDVIGLTDFKQKKINNSFSSFRKLEVD</sequence>
<dbReference type="PANTHER" id="PTHR10174">
    <property type="entry name" value="ALPHA-TOCOPHEROL TRANSFER PROTEIN-RELATED"/>
    <property type="match status" value="1"/>
</dbReference>
<gene>
    <name evidence="2" type="ORF">PVAND_000110</name>
</gene>
<proteinExistence type="predicted"/>
<dbReference type="CDD" id="cd00170">
    <property type="entry name" value="SEC14"/>
    <property type="match status" value="1"/>
</dbReference>
<dbReference type="GO" id="GO:1902936">
    <property type="term" value="F:phosphatidylinositol bisphosphate binding"/>
    <property type="evidence" value="ECO:0007669"/>
    <property type="project" value="TreeGrafter"/>
</dbReference>
<dbReference type="EMBL" id="JADBJN010000003">
    <property type="protein sequence ID" value="KAG5669817.1"/>
    <property type="molecule type" value="Genomic_DNA"/>
</dbReference>
<dbReference type="PANTHER" id="PTHR10174:SF208">
    <property type="entry name" value="CRAL-TRIO DOMAIN-CONTAINING PROTEIN DDB_G0278031"/>
    <property type="match status" value="1"/>
</dbReference>
<reference evidence="2" key="1">
    <citation type="submission" date="2021-03" db="EMBL/GenBank/DDBJ databases">
        <title>Chromosome level genome of the anhydrobiotic midge Polypedilum vanderplanki.</title>
        <authorList>
            <person name="Yoshida Y."/>
            <person name="Kikawada T."/>
            <person name="Gusev O."/>
        </authorList>
    </citation>
    <scope>NUCLEOTIDE SEQUENCE</scope>
    <source>
        <strain evidence="2">NIAS01</strain>
        <tissue evidence="2">Whole body or cell culture</tissue>
    </source>
</reference>
<accession>A0A9J6BIU7</accession>
<dbReference type="Gene3D" id="1.10.8.20">
    <property type="entry name" value="N-terminal domain of phosphatidylinositol transfer protein sec14p"/>
    <property type="match status" value="1"/>
</dbReference>
<dbReference type="OrthoDB" id="1434354at2759"/>
<evidence type="ECO:0000313" key="3">
    <source>
        <dbReference type="Proteomes" id="UP001107558"/>
    </source>
</evidence>
<feature type="domain" description="CRAL-TRIO" evidence="1">
    <location>
        <begin position="92"/>
        <end position="255"/>
    </location>
</feature>
<dbReference type="Gene3D" id="1.20.5.1200">
    <property type="entry name" value="Alpha-tocopherol transfer"/>
    <property type="match status" value="1"/>
</dbReference>
<dbReference type="SUPFAM" id="SSF46938">
    <property type="entry name" value="CRAL/TRIO N-terminal domain"/>
    <property type="match status" value="1"/>
</dbReference>
<evidence type="ECO:0000259" key="1">
    <source>
        <dbReference type="PROSITE" id="PS50191"/>
    </source>
</evidence>